<feature type="domain" description="Poly(A) polymerase nucleotidyltransferase" evidence="17">
    <location>
        <begin position="11"/>
        <end position="204"/>
    </location>
</feature>
<dbReference type="PANTHER" id="PTHR10682">
    <property type="entry name" value="POLY A POLYMERASE"/>
    <property type="match status" value="1"/>
</dbReference>
<keyword evidence="10 11" id="KW-0539">Nucleus</keyword>
<dbReference type="GeneID" id="28984034"/>
<sequence>MAEQGELKKLGVTAPISIEPPQPDDLKSSEALMADLIHLNQFESEQERKVREKLLSNIQQLVTKFVHDVSIKQGLSEKVATEAGGRIYTSGSYRLGVHGPGSDIDTICVCPRHIYREHFFNEFQQMLREWPAVTEISAVPTAFVPVMKTVISGVEVDLLFARVNLPEAGDKLDIEKDEILRGVDDPSQRSLNGPRVTDMILNLVPNVATFRTALRTIRLWAKRRGIYSNVLGFPGGVAWALLTARICQLYPNAAPSTIVSKFFPIYYLWDWPQPVLLKRMDPGPPNMTHTVWNPRTDRRDMAHRMPVITPAYPSMCSTHNITASTMTVIKNEMLRAMQITDKIVSVPGSSWVELFDQVDFFSQYRIYVQVIAAASTSGGIKDWSGMVESRIRALVQDLENTETILLAHPQTGGVSNTFVCLNEEEQAAASQGELSVEAMKRKEEDFAGQDYKLVYTKNFFIGLEIAKTPKGSQGGRVLNLFYPSKRFCAACQGWDKYDEQEMSVILRPARRSDLPFYVFPDGIPRPKKKGKREKVAAESGAEEQPEGNGQGPAKRSKSAGGMEETDEAPAADSIPGQTLPDATGADPTPDDAARAVDVQPPPGLERAPSPSKVAQASFASAANGVATDAQGKVVLNGA</sequence>
<evidence type="ECO:0000256" key="6">
    <source>
        <dbReference type="ARBA" id="ARBA00022723"/>
    </source>
</evidence>
<dbReference type="Pfam" id="PF04926">
    <property type="entry name" value="PAP_RNA-bind"/>
    <property type="match status" value="1"/>
</dbReference>
<dbReference type="FunFam" id="3.30.460.10:FF:000002">
    <property type="entry name" value="Poly(A) polymerase alpha, putative"/>
    <property type="match status" value="1"/>
</dbReference>
<feature type="binding site" evidence="13">
    <location>
        <position position="105"/>
    </location>
    <ligand>
        <name>Mg(2+)</name>
        <dbReference type="ChEBI" id="CHEBI:18420"/>
        <label>2</label>
        <note>catalytic</note>
    </ligand>
</feature>
<dbReference type="EMBL" id="KQ087213">
    <property type="protein sequence ID" value="KLT41799.1"/>
    <property type="molecule type" value="Genomic_DNA"/>
</dbReference>
<keyword evidence="19" id="KW-1185">Reference proteome</keyword>
<dbReference type="Gene3D" id="3.30.460.10">
    <property type="entry name" value="Beta Polymerase, domain 2"/>
    <property type="match status" value="1"/>
</dbReference>
<dbReference type="EC" id="2.7.7.19" evidence="11"/>
<dbReference type="GO" id="GO:1990817">
    <property type="term" value="F:poly(A) RNA polymerase activity"/>
    <property type="evidence" value="ECO:0007669"/>
    <property type="project" value="UniProtKB-UniRule"/>
</dbReference>
<evidence type="ECO:0000313" key="19">
    <source>
        <dbReference type="Proteomes" id="UP000053611"/>
    </source>
</evidence>
<evidence type="ECO:0000256" key="11">
    <source>
        <dbReference type="PIRNR" id="PIRNR018425"/>
    </source>
</evidence>
<evidence type="ECO:0000256" key="14">
    <source>
        <dbReference type="SAM" id="MobiDB-lite"/>
    </source>
</evidence>
<comment type="cofactor">
    <cofactor evidence="13">
        <name>Mg(2+)</name>
        <dbReference type="ChEBI" id="CHEBI:18420"/>
    </cofactor>
    <text evidence="13">Binds 2 magnesium ions. Also active with manganese.</text>
</comment>
<reference evidence="18 19" key="1">
    <citation type="submission" date="2015-03" db="EMBL/GenBank/DDBJ databases">
        <title>Genomics and transcriptomics of the oil-accumulating basidiomycete yeast T. oleaginosus allow insights into substrate utilization and the diverse evolutionary trajectories of mating systems in fungi.</title>
        <authorList>
            <consortium name="DOE Joint Genome Institute"/>
            <person name="Kourist R."/>
            <person name="Kracht O."/>
            <person name="Bracharz F."/>
            <person name="Lipzen A."/>
            <person name="Nolan M."/>
            <person name="Ohm R."/>
            <person name="Grigoriev I."/>
            <person name="Sun S."/>
            <person name="Heitman J."/>
            <person name="Bruck T."/>
            <person name="Nowrousian M."/>
        </authorList>
    </citation>
    <scope>NUCLEOTIDE SEQUENCE [LARGE SCALE GENOMIC DNA]</scope>
    <source>
        <strain evidence="18 19">IBC0246</strain>
    </source>
</reference>
<feature type="binding site" evidence="12">
    <location>
        <begin position="103"/>
        <end position="105"/>
    </location>
    <ligand>
        <name>ATP</name>
        <dbReference type="ChEBI" id="CHEBI:30616"/>
    </ligand>
</feature>
<feature type="binding site" evidence="12">
    <location>
        <position position="157"/>
    </location>
    <ligand>
        <name>ATP</name>
        <dbReference type="ChEBI" id="CHEBI:30616"/>
    </ligand>
</feature>
<evidence type="ECO:0000256" key="8">
    <source>
        <dbReference type="ARBA" id="ARBA00022840"/>
    </source>
</evidence>
<keyword evidence="4 11" id="KW-0507">mRNA processing</keyword>
<keyword evidence="6 13" id="KW-0479">Metal-binding</keyword>
<dbReference type="GO" id="GO:0003723">
    <property type="term" value="F:RNA binding"/>
    <property type="evidence" value="ECO:0007669"/>
    <property type="project" value="UniProtKB-UniRule"/>
</dbReference>
<dbReference type="SUPFAM" id="SSF81631">
    <property type="entry name" value="PAP/OAS1 substrate-binding domain"/>
    <property type="match status" value="1"/>
</dbReference>
<keyword evidence="9 13" id="KW-0460">Magnesium</keyword>
<dbReference type="InterPro" id="IPR048840">
    <property type="entry name" value="PolA_pol_NTPase"/>
</dbReference>
<dbReference type="AlphaFoldDB" id="A0A0J1B2G5"/>
<evidence type="ECO:0000256" key="7">
    <source>
        <dbReference type="ARBA" id="ARBA00022741"/>
    </source>
</evidence>
<feature type="binding site" evidence="13">
    <location>
        <position position="157"/>
    </location>
    <ligand>
        <name>Mg(2+)</name>
        <dbReference type="ChEBI" id="CHEBI:18420"/>
        <label>2</label>
        <note>catalytic</note>
    </ligand>
</feature>
<dbReference type="Proteomes" id="UP000053611">
    <property type="component" value="Unassembled WGS sequence"/>
</dbReference>
<accession>A0A0J1B2G5</accession>
<keyword evidence="7 11" id="KW-0547">Nucleotide-binding</keyword>
<dbReference type="Pfam" id="PF20750">
    <property type="entry name" value="PAP_NTPase"/>
    <property type="match status" value="1"/>
</dbReference>
<dbReference type="GO" id="GO:0046872">
    <property type="term" value="F:metal ion binding"/>
    <property type="evidence" value="ECO:0007669"/>
    <property type="project" value="UniProtKB-KW"/>
</dbReference>
<keyword evidence="5 11" id="KW-0808">Transferase</keyword>
<evidence type="ECO:0000256" key="3">
    <source>
        <dbReference type="ARBA" id="ARBA00010912"/>
    </source>
</evidence>
<dbReference type="SUPFAM" id="SSF81301">
    <property type="entry name" value="Nucleotidyltransferase"/>
    <property type="match status" value="1"/>
</dbReference>
<feature type="region of interest" description="Disordered" evidence="14">
    <location>
        <begin position="516"/>
        <end position="638"/>
    </location>
</feature>
<dbReference type="InterPro" id="IPR007010">
    <property type="entry name" value="PolA_pol_RNA-bd_dom"/>
</dbReference>
<dbReference type="CDD" id="cd05402">
    <property type="entry name" value="NT_PAP_TUTase"/>
    <property type="match status" value="1"/>
</dbReference>
<evidence type="ECO:0000313" key="18">
    <source>
        <dbReference type="EMBL" id="KLT41799.1"/>
    </source>
</evidence>
<evidence type="ECO:0000259" key="15">
    <source>
        <dbReference type="Pfam" id="PF04926"/>
    </source>
</evidence>
<dbReference type="FunFam" id="1.10.1410.10:FF:000001">
    <property type="entry name" value="Putative poly(A) polymerase gamma"/>
    <property type="match status" value="1"/>
</dbReference>
<evidence type="ECO:0000256" key="2">
    <source>
        <dbReference type="ARBA" id="ARBA00004123"/>
    </source>
</evidence>
<dbReference type="OrthoDB" id="412748at2759"/>
<evidence type="ECO:0000259" key="16">
    <source>
        <dbReference type="Pfam" id="PF04928"/>
    </source>
</evidence>
<name>A0A0J1B2G5_9TREE</name>
<dbReference type="InterPro" id="IPR007012">
    <property type="entry name" value="PolA_pol_cen_dom"/>
</dbReference>
<evidence type="ECO:0000256" key="9">
    <source>
        <dbReference type="ARBA" id="ARBA00022842"/>
    </source>
</evidence>
<proteinExistence type="inferred from homology"/>
<evidence type="ECO:0000256" key="10">
    <source>
        <dbReference type="ARBA" id="ARBA00023242"/>
    </source>
</evidence>
<feature type="binding site" evidence="13">
    <location>
        <position position="103"/>
    </location>
    <ligand>
        <name>Mg(2+)</name>
        <dbReference type="ChEBI" id="CHEBI:18420"/>
        <label>1</label>
        <note>catalytic</note>
    </ligand>
</feature>
<dbReference type="InterPro" id="IPR011068">
    <property type="entry name" value="NuclTrfase_I-like_C"/>
</dbReference>
<dbReference type="STRING" id="879819.A0A0J1B2G5"/>
<dbReference type="InterPro" id="IPR014492">
    <property type="entry name" value="PolyA_polymerase"/>
</dbReference>
<evidence type="ECO:0000259" key="17">
    <source>
        <dbReference type="Pfam" id="PF20750"/>
    </source>
</evidence>
<feature type="compositionally biased region" description="Low complexity" evidence="14">
    <location>
        <begin position="578"/>
        <end position="587"/>
    </location>
</feature>
<evidence type="ECO:0000256" key="13">
    <source>
        <dbReference type="PIRSR" id="PIRSR018425-2"/>
    </source>
</evidence>
<comment type="function">
    <text evidence="11">Polymerase that creates the 3'-poly(A) tail of mRNA's.</text>
</comment>
<comment type="catalytic activity">
    <reaction evidence="11">
        <text>RNA(n) + ATP = RNA(n)-3'-adenine ribonucleotide + diphosphate</text>
        <dbReference type="Rhea" id="RHEA:11332"/>
        <dbReference type="Rhea" id="RHEA-COMP:14527"/>
        <dbReference type="Rhea" id="RHEA-COMP:17347"/>
        <dbReference type="ChEBI" id="CHEBI:30616"/>
        <dbReference type="ChEBI" id="CHEBI:33019"/>
        <dbReference type="ChEBI" id="CHEBI:140395"/>
        <dbReference type="ChEBI" id="CHEBI:173115"/>
        <dbReference type="EC" id="2.7.7.19"/>
    </reaction>
</comment>
<dbReference type="SUPFAM" id="SSF55003">
    <property type="entry name" value="PAP/Archaeal CCA-adding enzyme, C-terminal domain"/>
    <property type="match status" value="1"/>
</dbReference>
<dbReference type="GO" id="GO:0031123">
    <property type="term" value="P:RNA 3'-end processing"/>
    <property type="evidence" value="ECO:0007669"/>
    <property type="project" value="InterPro"/>
</dbReference>
<protein>
    <recommendedName>
        <fullName evidence="11">Poly(A) polymerase</fullName>
        <ecNumber evidence="11">2.7.7.19</ecNumber>
    </recommendedName>
</protein>
<organism evidence="18 19">
    <name type="scientific">Cutaneotrichosporon oleaginosum</name>
    <dbReference type="NCBI Taxonomy" id="879819"/>
    <lineage>
        <taxon>Eukaryota</taxon>
        <taxon>Fungi</taxon>
        <taxon>Dikarya</taxon>
        <taxon>Basidiomycota</taxon>
        <taxon>Agaricomycotina</taxon>
        <taxon>Tremellomycetes</taxon>
        <taxon>Trichosporonales</taxon>
        <taxon>Trichosporonaceae</taxon>
        <taxon>Cutaneotrichosporon</taxon>
    </lineage>
</organism>
<evidence type="ECO:0000256" key="5">
    <source>
        <dbReference type="ARBA" id="ARBA00022679"/>
    </source>
</evidence>
<keyword evidence="18" id="KW-0548">Nucleotidyltransferase</keyword>
<dbReference type="GO" id="GO:0006397">
    <property type="term" value="P:mRNA processing"/>
    <property type="evidence" value="ECO:0007669"/>
    <property type="project" value="UniProtKB-KW"/>
</dbReference>
<feature type="domain" description="Poly(A) polymerase RNA-binding" evidence="15">
    <location>
        <begin position="359"/>
        <end position="528"/>
    </location>
</feature>
<evidence type="ECO:0000256" key="4">
    <source>
        <dbReference type="ARBA" id="ARBA00022664"/>
    </source>
</evidence>
<dbReference type="GO" id="GO:0005634">
    <property type="term" value="C:nucleus"/>
    <property type="evidence" value="ECO:0007669"/>
    <property type="project" value="UniProtKB-SubCell"/>
</dbReference>
<evidence type="ECO:0000256" key="12">
    <source>
        <dbReference type="PIRSR" id="PIRSR018425-1"/>
    </source>
</evidence>
<feature type="binding site" evidence="13">
    <location>
        <position position="105"/>
    </location>
    <ligand>
        <name>Mg(2+)</name>
        <dbReference type="ChEBI" id="CHEBI:18420"/>
        <label>1</label>
        <note>catalytic</note>
    </ligand>
</feature>
<dbReference type="Pfam" id="PF04928">
    <property type="entry name" value="PAP_central"/>
    <property type="match status" value="1"/>
</dbReference>
<dbReference type="PIRSF" id="PIRSF018425">
    <property type="entry name" value="PolyA_polymerase"/>
    <property type="match status" value="1"/>
</dbReference>
<feature type="binding site" evidence="12">
    <location>
        <position position="227"/>
    </location>
    <ligand>
        <name>ATP</name>
        <dbReference type="ChEBI" id="CHEBI:30616"/>
    </ligand>
</feature>
<comment type="similarity">
    <text evidence="3 11">Belongs to the poly(A) polymerase family.</text>
</comment>
<comment type="subcellular location">
    <subcellularLocation>
        <location evidence="2 11">Nucleus</location>
    </subcellularLocation>
</comment>
<keyword evidence="8 11" id="KW-0067">ATP-binding</keyword>
<feature type="domain" description="Poly(A) polymerase central" evidence="16">
    <location>
        <begin position="209"/>
        <end position="356"/>
    </location>
</feature>
<feature type="binding site" evidence="13">
    <location>
        <position position="103"/>
    </location>
    <ligand>
        <name>Mg(2+)</name>
        <dbReference type="ChEBI" id="CHEBI:18420"/>
        <label>2</label>
        <note>catalytic</note>
    </ligand>
</feature>
<dbReference type="Gene3D" id="1.10.1410.10">
    <property type="match status" value="1"/>
</dbReference>
<dbReference type="Gene3D" id="3.30.70.590">
    <property type="entry name" value="Poly(A) polymerase predicted RNA binding domain"/>
    <property type="match status" value="1"/>
</dbReference>
<dbReference type="InterPro" id="IPR043519">
    <property type="entry name" value="NT_sf"/>
</dbReference>
<gene>
    <name evidence="18" type="ORF">CC85DRAFT_286193</name>
</gene>
<dbReference type="GO" id="GO:0005524">
    <property type="term" value="F:ATP binding"/>
    <property type="evidence" value="ECO:0007669"/>
    <property type="project" value="UniProtKB-UniRule"/>
</dbReference>
<dbReference type="PANTHER" id="PTHR10682:SF10">
    <property type="entry name" value="POLYNUCLEOTIDE ADENYLYLTRANSFERASE"/>
    <property type="match status" value="1"/>
</dbReference>
<feature type="binding site" evidence="12">
    <location>
        <begin position="236"/>
        <end position="237"/>
    </location>
    <ligand>
        <name>ATP</name>
        <dbReference type="ChEBI" id="CHEBI:30616"/>
    </ligand>
</feature>
<comment type="cofactor">
    <cofactor evidence="1">
        <name>Mn(2+)</name>
        <dbReference type="ChEBI" id="CHEBI:29035"/>
    </cofactor>
</comment>
<evidence type="ECO:0000256" key="1">
    <source>
        <dbReference type="ARBA" id="ARBA00001936"/>
    </source>
</evidence>